<dbReference type="SUPFAM" id="SSF53756">
    <property type="entry name" value="UDP-Glycosyltransferase/glycogen phosphorylase"/>
    <property type="match status" value="1"/>
</dbReference>
<evidence type="ECO:0000259" key="4">
    <source>
        <dbReference type="Pfam" id="PF00534"/>
    </source>
</evidence>
<organism evidence="6 7">
    <name type="scientific">Sinomonas cyclohexanicum</name>
    <name type="common">Corynebacterium cyclohexanicum</name>
    <dbReference type="NCBI Taxonomy" id="322009"/>
    <lineage>
        <taxon>Bacteria</taxon>
        <taxon>Bacillati</taxon>
        <taxon>Actinomycetota</taxon>
        <taxon>Actinomycetes</taxon>
        <taxon>Micrococcales</taxon>
        <taxon>Micrococcaceae</taxon>
        <taxon>Sinomonas</taxon>
    </lineage>
</organism>
<dbReference type="Proteomes" id="UP001319861">
    <property type="component" value="Chromosome"/>
</dbReference>
<dbReference type="GO" id="GO:0016740">
    <property type="term" value="F:transferase activity"/>
    <property type="evidence" value="ECO:0007669"/>
    <property type="project" value="UniProtKB-KW"/>
</dbReference>
<sequence>MQAAEPTIAIAHDYLTQRGGAERVVLAMHRAFPEAKIYTTLYDPDRTYPEFRDADIVTSPLNRVAAFRRDHRLALPVLAPAAQLMRIPADIVVTSTSGWAHGFTTDGLVYAYCHSPARWLYLTEQYLGSSSLRSPKGLALAALRPFLKRWDQRAAARAHTYVANSTVVQDRIRGVYGRDAAIVHPPHSVDTTGAREPVHGLEDFVGDGGHFLTVSRLLPYKNVDQTIEAFRGLDARLLVIGAGPLADALRATLPPNVRLASHLTDAQMRWAYSSAAALIAPSYEDFGLTPLEGAAWGKPTIALRAGGYLDTIVEGVTGTFIEAPTAAEIRACVAAFSPAEWDEDAIRDHASSFSEERFRNAIRADVLSMVDV</sequence>
<dbReference type="Pfam" id="PF13439">
    <property type="entry name" value="Glyco_transf_4"/>
    <property type="match status" value="1"/>
</dbReference>
<dbReference type="RefSeq" id="WP_229229803.1">
    <property type="nucleotide sequence ID" value="NZ_AP024525.1"/>
</dbReference>
<evidence type="ECO:0000259" key="5">
    <source>
        <dbReference type="Pfam" id="PF13439"/>
    </source>
</evidence>
<proteinExistence type="predicted"/>
<dbReference type="PANTHER" id="PTHR45947">
    <property type="entry name" value="SULFOQUINOVOSYL TRANSFERASE SQD2"/>
    <property type="match status" value="1"/>
</dbReference>
<evidence type="ECO:0000256" key="1">
    <source>
        <dbReference type="ARBA" id="ARBA00021292"/>
    </source>
</evidence>
<dbReference type="Gene3D" id="3.40.50.2000">
    <property type="entry name" value="Glycogen Phosphorylase B"/>
    <property type="match status" value="2"/>
</dbReference>
<keyword evidence="3 6" id="KW-0808">Transferase</keyword>
<accession>A0ABM7PXM8</accession>
<reference evidence="6 7" key="1">
    <citation type="journal article" date="2021" name="J. Biosci. Bioeng.">
        <title>Identification and characterization of a chc gene cluster responsible for the aromatization pathway of cyclohexanecarboxylate degradation in Sinomonas cyclohexanicum ATCC 51369.</title>
        <authorList>
            <person name="Yamamoto T."/>
            <person name="Hasegawa Y."/>
            <person name="Lau P.C.K."/>
            <person name="Iwaki H."/>
        </authorList>
    </citation>
    <scope>NUCLEOTIDE SEQUENCE [LARGE SCALE GENOMIC DNA]</scope>
    <source>
        <strain evidence="6 7">ATCC 51369</strain>
    </source>
</reference>
<keyword evidence="7" id="KW-1185">Reference proteome</keyword>
<feature type="domain" description="Glycosyltransferase subfamily 4-like N-terminal" evidence="5">
    <location>
        <begin position="19"/>
        <end position="191"/>
    </location>
</feature>
<feature type="domain" description="Glycosyl transferase family 1" evidence="4">
    <location>
        <begin position="210"/>
        <end position="331"/>
    </location>
</feature>
<gene>
    <name evidence="6" type="ORF">SCMU_28970</name>
</gene>
<dbReference type="Pfam" id="PF00534">
    <property type="entry name" value="Glycos_transf_1"/>
    <property type="match status" value="1"/>
</dbReference>
<evidence type="ECO:0000256" key="2">
    <source>
        <dbReference type="ARBA" id="ARBA00022676"/>
    </source>
</evidence>
<dbReference type="EMBL" id="AP024525">
    <property type="protein sequence ID" value="BCT77055.1"/>
    <property type="molecule type" value="Genomic_DNA"/>
</dbReference>
<dbReference type="InterPro" id="IPR028098">
    <property type="entry name" value="Glyco_trans_4-like_N"/>
</dbReference>
<evidence type="ECO:0000313" key="6">
    <source>
        <dbReference type="EMBL" id="BCT77055.1"/>
    </source>
</evidence>
<name>A0ABM7PXM8_SINCY</name>
<evidence type="ECO:0000313" key="7">
    <source>
        <dbReference type="Proteomes" id="UP001319861"/>
    </source>
</evidence>
<dbReference type="PANTHER" id="PTHR45947:SF3">
    <property type="entry name" value="SULFOQUINOVOSYL TRANSFERASE SQD2"/>
    <property type="match status" value="1"/>
</dbReference>
<evidence type="ECO:0000256" key="3">
    <source>
        <dbReference type="ARBA" id="ARBA00022679"/>
    </source>
</evidence>
<protein>
    <recommendedName>
        <fullName evidence="1">D-inositol 3-phosphate glycosyltransferase</fullName>
    </recommendedName>
</protein>
<dbReference type="InterPro" id="IPR050194">
    <property type="entry name" value="Glycosyltransferase_grp1"/>
</dbReference>
<dbReference type="InterPro" id="IPR001296">
    <property type="entry name" value="Glyco_trans_1"/>
</dbReference>
<keyword evidence="2" id="KW-0328">Glycosyltransferase</keyword>